<dbReference type="InterPro" id="IPR027417">
    <property type="entry name" value="P-loop_NTPase"/>
</dbReference>
<dbReference type="PROSITE" id="PS51419">
    <property type="entry name" value="RAB"/>
    <property type="match status" value="1"/>
</dbReference>
<accession>A0A7S4HT22</accession>
<evidence type="ECO:0000256" key="1">
    <source>
        <dbReference type="ARBA" id="ARBA00022741"/>
    </source>
</evidence>
<dbReference type="InterPro" id="IPR020849">
    <property type="entry name" value="Small_GTPase_Ras-type"/>
</dbReference>
<dbReference type="PANTHER" id="PTHR24070">
    <property type="entry name" value="RAS, DI-RAS, AND RHEB FAMILY MEMBERS OF SMALL GTPASE SUPERFAMILY"/>
    <property type="match status" value="1"/>
</dbReference>
<feature type="region of interest" description="Disordered" evidence="3">
    <location>
        <begin position="102"/>
        <end position="127"/>
    </location>
</feature>
<dbReference type="AlphaFoldDB" id="A0A7S4HT22"/>
<protein>
    <submittedName>
        <fullName evidence="4">Uncharacterized protein</fullName>
    </submittedName>
</protein>
<reference evidence="4" key="1">
    <citation type="submission" date="2021-01" db="EMBL/GenBank/DDBJ databases">
        <authorList>
            <person name="Corre E."/>
            <person name="Pelletier E."/>
            <person name="Niang G."/>
            <person name="Scheremetjew M."/>
            <person name="Finn R."/>
            <person name="Kale V."/>
            <person name="Holt S."/>
            <person name="Cochrane G."/>
            <person name="Meng A."/>
            <person name="Brown T."/>
            <person name="Cohen L."/>
        </authorList>
    </citation>
    <scope>NUCLEOTIDE SEQUENCE</scope>
    <source>
        <strain evidence="4">DIVA3 518/3/11/1/6</strain>
    </source>
</reference>
<evidence type="ECO:0000256" key="2">
    <source>
        <dbReference type="ARBA" id="ARBA00023134"/>
    </source>
</evidence>
<dbReference type="GO" id="GO:0007165">
    <property type="term" value="P:signal transduction"/>
    <property type="evidence" value="ECO:0007669"/>
    <property type="project" value="InterPro"/>
</dbReference>
<dbReference type="SUPFAM" id="SSF52540">
    <property type="entry name" value="P-loop containing nucleoside triphosphate hydrolases"/>
    <property type="match status" value="1"/>
</dbReference>
<name>A0A7S4HT22_9EUKA</name>
<dbReference type="Pfam" id="PF00071">
    <property type="entry name" value="Ras"/>
    <property type="match status" value="1"/>
</dbReference>
<dbReference type="PRINTS" id="PR00449">
    <property type="entry name" value="RASTRNSFRMNG"/>
</dbReference>
<dbReference type="GO" id="GO:0016020">
    <property type="term" value="C:membrane"/>
    <property type="evidence" value="ECO:0007669"/>
    <property type="project" value="InterPro"/>
</dbReference>
<evidence type="ECO:0000256" key="3">
    <source>
        <dbReference type="SAM" id="MobiDB-lite"/>
    </source>
</evidence>
<evidence type="ECO:0000313" key="4">
    <source>
        <dbReference type="EMBL" id="CAE2208486.1"/>
    </source>
</evidence>
<dbReference type="SMART" id="SM00175">
    <property type="entry name" value="RAB"/>
    <property type="match status" value="1"/>
</dbReference>
<dbReference type="GO" id="GO:0005525">
    <property type="term" value="F:GTP binding"/>
    <property type="evidence" value="ECO:0007669"/>
    <property type="project" value="UniProtKB-KW"/>
</dbReference>
<dbReference type="SMART" id="SM00173">
    <property type="entry name" value="RAS"/>
    <property type="match status" value="1"/>
</dbReference>
<dbReference type="GO" id="GO:0003924">
    <property type="term" value="F:GTPase activity"/>
    <property type="evidence" value="ECO:0007669"/>
    <property type="project" value="InterPro"/>
</dbReference>
<dbReference type="EMBL" id="HBKP01005931">
    <property type="protein sequence ID" value="CAE2208486.1"/>
    <property type="molecule type" value="Transcribed_RNA"/>
</dbReference>
<dbReference type="Gene3D" id="3.40.50.300">
    <property type="entry name" value="P-loop containing nucleotide triphosphate hydrolases"/>
    <property type="match status" value="1"/>
</dbReference>
<gene>
    <name evidence="4" type="ORF">VSP0166_LOCUS4252</name>
</gene>
<keyword evidence="2" id="KW-0342">GTP-binding</keyword>
<dbReference type="SMART" id="SM00174">
    <property type="entry name" value="RHO"/>
    <property type="match status" value="1"/>
</dbReference>
<proteinExistence type="predicted"/>
<dbReference type="InterPro" id="IPR001806">
    <property type="entry name" value="Small_GTPase"/>
</dbReference>
<keyword evidence="1" id="KW-0547">Nucleotide-binding</keyword>
<sequence>MRDNYYRTGEGFMCVYSIIMQDSFDKLENFFEQILRVTDKDRVPFMLIGNKLDLEDERQVDPMRGQELSAKYDCPFMETSAKTNTNVEDAFLTLVRAVMSTKKETGGTSSSSKGEKKSSGGKKCVLS</sequence>
<dbReference type="PROSITE" id="PS51421">
    <property type="entry name" value="RAS"/>
    <property type="match status" value="1"/>
</dbReference>
<dbReference type="InterPro" id="IPR005225">
    <property type="entry name" value="Small_GTP-bd"/>
</dbReference>
<organism evidence="4">
    <name type="scientific">Vannella robusta</name>
    <dbReference type="NCBI Taxonomy" id="1487602"/>
    <lineage>
        <taxon>Eukaryota</taxon>
        <taxon>Amoebozoa</taxon>
        <taxon>Discosea</taxon>
        <taxon>Flabellinia</taxon>
        <taxon>Vannellidae</taxon>
        <taxon>Vannella</taxon>
    </lineage>
</organism>
<dbReference type="NCBIfam" id="TIGR00231">
    <property type="entry name" value="small_GTP"/>
    <property type="match status" value="1"/>
</dbReference>